<protein>
    <submittedName>
        <fullName evidence="1">Uncharacterized protein</fullName>
    </submittedName>
</protein>
<accession>A0ABW5FQ25</accession>
<dbReference type="RefSeq" id="WP_378260045.1">
    <property type="nucleotide sequence ID" value="NZ_JBHUKR010000002.1"/>
</dbReference>
<keyword evidence="2" id="KW-1185">Reference proteome</keyword>
<dbReference type="Proteomes" id="UP001597417">
    <property type="component" value="Unassembled WGS sequence"/>
</dbReference>
<evidence type="ECO:0000313" key="1">
    <source>
        <dbReference type="EMBL" id="MFD2414816.1"/>
    </source>
</evidence>
<reference evidence="2" key="1">
    <citation type="journal article" date="2019" name="Int. J. Syst. Evol. Microbiol.">
        <title>The Global Catalogue of Microorganisms (GCM) 10K type strain sequencing project: providing services to taxonomists for standard genome sequencing and annotation.</title>
        <authorList>
            <consortium name="The Broad Institute Genomics Platform"/>
            <consortium name="The Broad Institute Genome Sequencing Center for Infectious Disease"/>
            <person name="Wu L."/>
            <person name="Ma J."/>
        </authorList>
    </citation>
    <scope>NUCLEOTIDE SEQUENCE [LARGE SCALE GENOMIC DNA]</scope>
    <source>
        <strain evidence="2">CGMCC 4.7645</strain>
    </source>
</reference>
<organism evidence="1 2">
    <name type="scientific">Amycolatopsis pigmentata</name>
    <dbReference type="NCBI Taxonomy" id="450801"/>
    <lineage>
        <taxon>Bacteria</taxon>
        <taxon>Bacillati</taxon>
        <taxon>Actinomycetota</taxon>
        <taxon>Actinomycetes</taxon>
        <taxon>Pseudonocardiales</taxon>
        <taxon>Pseudonocardiaceae</taxon>
        <taxon>Amycolatopsis</taxon>
    </lineage>
</organism>
<evidence type="ECO:0000313" key="2">
    <source>
        <dbReference type="Proteomes" id="UP001597417"/>
    </source>
</evidence>
<dbReference type="EMBL" id="JBHUKR010000002">
    <property type="protein sequence ID" value="MFD2414816.1"/>
    <property type="molecule type" value="Genomic_DNA"/>
</dbReference>
<proteinExistence type="predicted"/>
<comment type="caution">
    <text evidence="1">The sequence shown here is derived from an EMBL/GenBank/DDBJ whole genome shotgun (WGS) entry which is preliminary data.</text>
</comment>
<name>A0ABW5FQ25_9PSEU</name>
<sequence length="95" mass="10387">MDWFRQTYGTKSTATPVLIHFRAMFDKKAAVPTGCRVVSKDKLAALRNAIHAYATALADADTFRDAARVGRLLASLGLTATNFADRFTAPPLRDT</sequence>
<gene>
    <name evidence="1" type="ORF">ACFSXZ_00545</name>
</gene>